<evidence type="ECO:0000313" key="7">
    <source>
        <dbReference type="Proteomes" id="UP000579812"/>
    </source>
</evidence>
<feature type="domain" description="C-type lectin" evidence="5">
    <location>
        <begin position="196"/>
        <end position="297"/>
    </location>
</feature>
<keyword evidence="4" id="KW-1133">Transmembrane helix</keyword>
<dbReference type="PROSITE" id="PS50041">
    <property type="entry name" value="C_TYPE_LECTIN_2"/>
    <property type="match status" value="2"/>
</dbReference>
<evidence type="ECO:0000259" key="5">
    <source>
        <dbReference type="PROSITE" id="PS50041"/>
    </source>
</evidence>
<dbReference type="InterPro" id="IPR016186">
    <property type="entry name" value="C-type_lectin-like/link_sf"/>
</dbReference>
<feature type="region of interest" description="Disordered" evidence="3">
    <location>
        <begin position="272"/>
        <end position="296"/>
    </location>
</feature>
<dbReference type="SMART" id="SM00034">
    <property type="entry name" value="CLECT"/>
    <property type="match status" value="2"/>
</dbReference>
<keyword evidence="7" id="KW-1185">Reference proteome</keyword>
<dbReference type="Proteomes" id="UP000579812">
    <property type="component" value="Unassembled WGS sequence"/>
</dbReference>
<dbReference type="InterPro" id="IPR018378">
    <property type="entry name" value="C-type_lectin_CS"/>
</dbReference>
<keyword evidence="2" id="KW-1015">Disulfide bond</keyword>
<dbReference type="AlphaFoldDB" id="A0A7J6D3Z5"/>
<sequence>MECEPKKSFQRGRPCSRQTGILVLLGTVCMIIFMVMTSVICGTLENKVAELQTLVFSLSSYLNTSGASNPTTRELQEKKLSNIETLMTDLASKQEILQKLERQQNVSHTEVKSLMSSLSSSVSALRDKLTEDSSKSFFSLQSIQHTQLILMDISRSLMDLRHFMGETRTSIQLLSYKLSFTNLLTSGCTEPDWIPFRNSCYLFSQEAMNWTKAKDYCEEQGALLLKIEDASEKEWQFVTNMAKPHSYWIGLTDQNTGQWRWADDTPYTMNKAQWSPGQPDDWTKHGLEKEGEEGEDCRPCSRQTGILVLLGTACMIIFMVMTSVIYSHQERKFSMLESWMNSHTSDLTSVKSDFQITGGDLEKKVAELQTLVFILSSYLNTSGASNPMTREMQIKKLSNIETLMTDLGSSLSSLTSKQEENLQKLERQKNVSHTEVKSLMDSLRSAVSALRDELTENSLVTSIVSLQSIPRTQRILMDMASSLSDLKHSVGGLRSSIQTLSYKLSFTNLLTSGCTEPNWIPFRNSCYLFAQDTMNWTKAKDYCEEKGALLLKIEDGSEKEWQFVTNFAKPHDYWIGLTDQNTGQWRWADDTPYIMNREHWRPGQPDDWTEHDLGEGGEDCGQIAYDGMLNDAHCSAKMKYICEMRN</sequence>
<dbReference type="SUPFAM" id="SSF56436">
    <property type="entry name" value="C-type lectin-like"/>
    <property type="match status" value="2"/>
</dbReference>
<dbReference type="Gene3D" id="3.10.100.10">
    <property type="entry name" value="Mannose-Binding Protein A, subunit A"/>
    <property type="match status" value="2"/>
</dbReference>
<dbReference type="InterPro" id="IPR001304">
    <property type="entry name" value="C-type_lectin-like"/>
</dbReference>
<gene>
    <name evidence="6" type="ORF">G5714_006447</name>
</gene>
<dbReference type="InterPro" id="IPR050111">
    <property type="entry name" value="C-type_lectin/snaclec_domain"/>
</dbReference>
<keyword evidence="4" id="KW-0812">Transmembrane</keyword>
<dbReference type="Pfam" id="PF00059">
    <property type="entry name" value="Lectin_C"/>
    <property type="match status" value="2"/>
</dbReference>
<evidence type="ECO:0000313" key="6">
    <source>
        <dbReference type="EMBL" id="KAF4113902.1"/>
    </source>
</evidence>
<organism evidence="6 7">
    <name type="scientific">Onychostoma macrolepis</name>
    <dbReference type="NCBI Taxonomy" id="369639"/>
    <lineage>
        <taxon>Eukaryota</taxon>
        <taxon>Metazoa</taxon>
        <taxon>Chordata</taxon>
        <taxon>Craniata</taxon>
        <taxon>Vertebrata</taxon>
        <taxon>Euteleostomi</taxon>
        <taxon>Actinopterygii</taxon>
        <taxon>Neopterygii</taxon>
        <taxon>Teleostei</taxon>
        <taxon>Ostariophysi</taxon>
        <taxon>Cypriniformes</taxon>
        <taxon>Cyprinidae</taxon>
        <taxon>Acrossocheilinae</taxon>
        <taxon>Onychostoma</taxon>
    </lineage>
</organism>
<feature type="transmembrane region" description="Helical" evidence="4">
    <location>
        <begin position="21"/>
        <end position="40"/>
    </location>
</feature>
<dbReference type="GO" id="GO:0030246">
    <property type="term" value="F:carbohydrate binding"/>
    <property type="evidence" value="ECO:0007669"/>
    <property type="project" value="UniProtKB-KW"/>
</dbReference>
<feature type="domain" description="C-type lectin" evidence="5">
    <location>
        <begin position="522"/>
        <end position="643"/>
    </location>
</feature>
<accession>A0A7J6D3Z5</accession>
<comment type="caution">
    <text evidence="6">The sequence shown here is derived from an EMBL/GenBank/DDBJ whole genome shotgun (WGS) entry which is preliminary data.</text>
</comment>
<evidence type="ECO:0000256" key="2">
    <source>
        <dbReference type="ARBA" id="ARBA00023157"/>
    </source>
</evidence>
<dbReference type="InterPro" id="IPR033989">
    <property type="entry name" value="CD209-like_CTLD"/>
</dbReference>
<keyword evidence="4" id="KW-0472">Membrane</keyword>
<name>A0A7J6D3Z5_9TELE</name>
<dbReference type="CDD" id="cd03590">
    <property type="entry name" value="CLECT_DC-SIGN_like"/>
    <property type="match status" value="1"/>
</dbReference>
<dbReference type="InterPro" id="IPR016187">
    <property type="entry name" value="CTDL_fold"/>
</dbReference>
<evidence type="ECO:0000256" key="1">
    <source>
        <dbReference type="ARBA" id="ARBA00022734"/>
    </source>
</evidence>
<dbReference type="PROSITE" id="PS00615">
    <property type="entry name" value="C_TYPE_LECTIN_1"/>
    <property type="match status" value="1"/>
</dbReference>
<protein>
    <recommendedName>
        <fullName evidence="5">C-type lectin domain-containing protein</fullName>
    </recommendedName>
</protein>
<dbReference type="EMBL" id="JAAMOB010000005">
    <property type="protein sequence ID" value="KAF4113902.1"/>
    <property type="molecule type" value="Genomic_DNA"/>
</dbReference>
<reference evidence="6 7" key="1">
    <citation type="submission" date="2020-04" db="EMBL/GenBank/DDBJ databases">
        <title>Chromosome-level genome assembly of a cyprinid fish Onychostoma macrolepis by integration of Nanopore Sequencing, Bionano and Hi-C technology.</title>
        <authorList>
            <person name="Wang D."/>
        </authorList>
    </citation>
    <scope>NUCLEOTIDE SEQUENCE [LARGE SCALE GENOMIC DNA]</scope>
    <source>
        <strain evidence="6">SWU-2019</strain>
        <tissue evidence="6">Muscle</tissue>
    </source>
</reference>
<evidence type="ECO:0000256" key="3">
    <source>
        <dbReference type="SAM" id="MobiDB-lite"/>
    </source>
</evidence>
<dbReference type="PANTHER" id="PTHR22803">
    <property type="entry name" value="MANNOSE, PHOSPHOLIPASE, LECTIN RECEPTOR RELATED"/>
    <property type="match status" value="1"/>
</dbReference>
<proteinExistence type="predicted"/>
<evidence type="ECO:0000256" key="4">
    <source>
        <dbReference type="SAM" id="Phobius"/>
    </source>
</evidence>
<feature type="transmembrane region" description="Helical" evidence="4">
    <location>
        <begin position="306"/>
        <end position="326"/>
    </location>
</feature>
<keyword evidence="1" id="KW-0430">Lectin</keyword>